<evidence type="ECO:0000313" key="2">
    <source>
        <dbReference type="Proteomes" id="UP000276133"/>
    </source>
</evidence>
<dbReference type="AlphaFoldDB" id="A0A3M7S915"/>
<protein>
    <submittedName>
        <fullName evidence="1">Uncharacterized protein</fullName>
    </submittedName>
</protein>
<organism evidence="1 2">
    <name type="scientific">Brachionus plicatilis</name>
    <name type="common">Marine rotifer</name>
    <name type="synonym">Brachionus muelleri</name>
    <dbReference type="NCBI Taxonomy" id="10195"/>
    <lineage>
        <taxon>Eukaryota</taxon>
        <taxon>Metazoa</taxon>
        <taxon>Spiralia</taxon>
        <taxon>Gnathifera</taxon>
        <taxon>Rotifera</taxon>
        <taxon>Eurotatoria</taxon>
        <taxon>Monogononta</taxon>
        <taxon>Pseudotrocha</taxon>
        <taxon>Ploima</taxon>
        <taxon>Brachionidae</taxon>
        <taxon>Brachionus</taxon>
    </lineage>
</organism>
<proteinExistence type="predicted"/>
<name>A0A3M7S915_BRAPC</name>
<evidence type="ECO:0000313" key="1">
    <source>
        <dbReference type="EMBL" id="RNA32189.1"/>
    </source>
</evidence>
<gene>
    <name evidence="1" type="ORF">BpHYR1_039848</name>
</gene>
<reference evidence="1 2" key="1">
    <citation type="journal article" date="2018" name="Sci. Rep.">
        <title>Genomic signatures of local adaptation to the degree of environmental predictability in rotifers.</title>
        <authorList>
            <person name="Franch-Gras L."/>
            <person name="Hahn C."/>
            <person name="Garcia-Roger E.M."/>
            <person name="Carmona M.J."/>
            <person name="Serra M."/>
            <person name="Gomez A."/>
        </authorList>
    </citation>
    <scope>NUCLEOTIDE SEQUENCE [LARGE SCALE GENOMIC DNA]</scope>
    <source>
        <strain evidence="1">HYR1</strain>
    </source>
</reference>
<comment type="caution">
    <text evidence="1">The sequence shown here is derived from an EMBL/GenBank/DDBJ whole genome shotgun (WGS) entry which is preliminary data.</text>
</comment>
<keyword evidence="2" id="KW-1185">Reference proteome</keyword>
<accession>A0A3M7S915</accession>
<dbReference type="Proteomes" id="UP000276133">
    <property type="component" value="Unassembled WGS sequence"/>
</dbReference>
<dbReference type="EMBL" id="REGN01001834">
    <property type="protein sequence ID" value="RNA32189.1"/>
    <property type="molecule type" value="Genomic_DNA"/>
</dbReference>
<sequence>MFLFTFNNSLDIAETVKDFPIPAEPIVHLVDTNLFFSISANSEVILFLYRCCDSCDFTNLS</sequence>